<dbReference type="AlphaFoldDB" id="A0A448WVB9"/>
<dbReference type="Proteomes" id="UP000784294">
    <property type="component" value="Unassembled WGS sequence"/>
</dbReference>
<gene>
    <name evidence="1" type="ORF">PXEA_LOCUS14592</name>
</gene>
<evidence type="ECO:0000313" key="1">
    <source>
        <dbReference type="EMBL" id="VEL21152.1"/>
    </source>
</evidence>
<protein>
    <submittedName>
        <fullName evidence="1">Uncharacterized protein</fullName>
    </submittedName>
</protein>
<accession>A0A448WVB9</accession>
<comment type="caution">
    <text evidence="1">The sequence shown here is derived from an EMBL/GenBank/DDBJ whole genome shotgun (WGS) entry which is preliminary data.</text>
</comment>
<sequence length="130" mass="14191">MWARPIGLLSRHSAAPSCGRTNTQTYRHPDRQTERQVNMLATGSVDRAVDVVEACSWHPTSPAARFPRRRIMTSPVGASHRLGLPLLACQCALVNRRLAGFEAAACERDSSARRLVARPRAHAAAPCGPR</sequence>
<reference evidence="1" key="1">
    <citation type="submission" date="2018-11" db="EMBL/GenBank/DDBJ databases">
        <authorList>
            <consortium name="Pathogen Informatics"/>
        </authorList>
    </citation>
    <scope>NUCLEOTIDE SEQUENCE</scope>
</reference>
<name>A0A448WVB9_9PLAT</name>
<proteinExistence type="predicted"/>
<evidence type="ECO:0000313" key="2">
    <source>
        <dbReference type="Proteomes" id="UP000784294"/>
    </source>
</evidence>
<dbReference type="EMBL" id="CAAALY010049849">
    <property type="protein sequence ID" value="VEL21152.1"/>
    <property type="molecule type" value="Genomic_DNA"/>
</dbReference>
<organism evidence="1 2">
    <name type="scientific">Protopolystoma xenopodis</name>
    <dbReference type="NCBI Taxonomy" id="117903"/>
    <lineage>
        <taxon>Eukaryota</taxon>
        <taxon>Metazoa</taxon>
        <taxon>Spiralia</taxon>
        <taxon>Lophotrochozoa</taxon>
        <taxon>Platyhelminthes</taxon>
        <taxon>Monogenea</taxon>
        <taxon>Polyopisthocotylea</taxon>
        <taxon>Polystomatidea</taxon>
        <taxon>Polystomatidae</taxon>
        <taxon>Protopolystoma</taxon>
    </lineage>
</organism>
<keyword evidence="2" id="KW-1185">Reference proteome</keyword>